<feature type="transmembrane region" description="Helical" evidence="6">
    <location>
        <begin position="30"/>
        <end position="49"/>
    </location>
</feature>
<dbReference type="PANTHER" id="PTHR47089:SF1">
    <property type="entry name" value="GUANOSINE ABC TRANSPORTER PERMEASE PROTEIN NUPP"/>
    <property type="match status" value="1"/>
</dbReference>
<comment type="caution">
    <text evidence="7">The sequence shown here is derived from an EMBL/GenBank/DDBJ whole genome shotgun (WGS) entry which is preliminary data.</text>
</comment>
<evidence type="ECO:0000256" key="5">
    <source>
        <dbReference type="ARBA" id="ARBA00023136"/>
    </source>
</evidence>
<proteinExistence type="predicted"/>
<dbReference type="GO" id="GO:0005886">
    <property type="term" value="C:plasma membrane"/>
    <property type="evidence" value="ECO:0007669"/>
    <property type="project" value="UniProtKB-SubCell"/>
</dbReference>
<keyword evidence="3 6" id="KW-0812">Transmembrane</keyword>
<dbReference type="GO" id="GO:0022857">
    <property type="term" value="F:transmembrane transporter activity"/>
    <property type="evidence" value="ECO:0007669"/>
    <property type="project" value="InterPro"/>
</dbReference>
<evidence type="ECO:0000313" key="8">
    <source>
        <dbReference type="Proteomes" id="UP000029833"/>
    </source>
</evidence>
<feature type="transmembrane region" description="Helical" evidence="6">
    <location>
        <begin position="240"/>
        <end position="258"/>
    </location>
</feature>
<dbReference type="EMBL" id="AXNT01000093">
    <property type="protein sequence ID" value="KGM01619.1"/>
    <property type="molecule type" value="Genomic_DNA"/>
</dbReference>
<keyword evidence="8" id="KW-1185">Reference proteome</keyword>
<dbReference type="Proteomes" id="UP000029833">
    <property type="component" value="Unassembled WGS sequence"/>
</dbReference>
<evidence type="ECO:0000256" key="2">
    <source>
        <dbReference type="ARBA" id="ARBA00022475"/>
    </source>
</evidence>
<dbReference type="AlphaFoldDB" id="A0A0A0B734"/>
<dbReference type="CDD" id="cd06580">
    <property type="entry name" value="TM_PBP1_transp_TpRbsC_like"/>
    <property type="match status" value="1"/>
</dbReference>
<protein>
    <submittedName>
        <fullName evidence="7">ABC transporter permease</fullName>
    </submittedName>
</protein>
<keyword evidence="2" id="KW-1003">Cell membrane</keyword>
<sequence length="408" mass="42122">MTDTLVAPSATPKHEDERRGVLQQMLDSSWLLIVTAVVLALVASSVLVAAADQDVQKTATYLFARPSDFFAALWESVYAAYSTLFRGAIFDYQATGLRRVRPITETMTASVPLIFAGLGLAVGFRSGLFNIGAQGQVLVGAAAATYVGIAFDAPAGVHVALACLAGIAAGAAWAGIAGILKARTGANEVIVTIMLNSIAFQLISYLLTTSLLRQGGTRPISPAVADTAQLPLLAGASFRLHAGFLLALLAAVGVWWLLERSTLGFRFRAVGANQRAARTAGIRVNLVFVLVMLVAGGLAGLGGAAQILGTDKQLQASSAGSIGFDAITVALLGRSTPLGTVLAALLFGALRAGSPLMQSSAGTPIDIVQVIQASIVLLIAAPPLVRRFSALHWVAGIAGSTKKKEAHA</sequence>
<evidence type="ECO:0000256" key="1">
    <source>
        <dbReference type="ARBA" id="ARBA00004651"/>
    </source>
</evidence>
<feature type="transmembrane region" description="Helical" evidence="6">
    <location>
        <begin position="69"/>
        <end position="89"/>
    </location>
</feature>
<feature type="transmembrane region" description="Helical" evidence="6">
    <location>
        <begin position="189"/>
        <end position="207"/>
    </location>
</feature>
<feature type="transmembrane region" description="Helical" evidence="6">
    <location>
        <begin position="327"/>
        <end position="350"/>
    </location>
</feature>
<evidence type="ECO:0000256" key="4">
    <source>
        <dbReference type="ARBA" id="ARBA00022989"/>
    </source>
</evidence>
<name>A0A0A0B734_9CELL</name>
<dbReference type="InterPro" id="IPR001851">
    <property type="entry name" value="ABC_transp_permease"/>
</dbReference>
<evidence type="ECO:0000256" key="6">
    <source>
        <dbReference type="SAM" id="Phobius"/>
    </source>
</evidence>
<reference evidence="7 8" key="1">
    <citation type="submission" date="2013-10" db="EMBL/GenBank/DDBJ databases">
        <authorList>
            <person name="Wang G."/>
            <person name="Zhuang W."/>
        </authorList>
    </citation>
    <scope>NUCLEOTIDE SEQUENCE [LARGE SCALE GENOMIC DNA]</scope>
    <source>
        <strain evidence="7 8">DSM 20118</strain>
    </source>
</reference>
<keyword evidence="5 6" id="KW-0472">Membrane</keyword>
<feature type="transmembrane region" description="Helical" evidence="6">
    <location>
        <begin position="157"/>
        <end position="177"/>
    </location>
</feature>
<comment type="subcellular location">
    <subcellularLocation>
        <location evidence="1">Cell membrane</location>
        <topology evidence="1">Multi-pass membrane protein</topology>
    </subcellularLocation>
</comment>
<gene>
    <name evidence="7" type="ORF">Q760_18290</name>
</gene>
<dbReference type="PANTHER" id="PTHR47089">
    <property type="entry name" value="ABC TRANSPORTER, PERMEASE PROTEIN"/>
    <property type="match status" value="1"/>
</dbReference>
<evidence type="ECO:0000256" key="3">
    <source>
        <dbReference type="ARBA" id="ARBA00022692"/>
    </source>
</evidence>
<feature type="transmembrane region" description="Helical" evidence="6">
    <location>
        <begin position="109"/>
        <end position="128"/>
    </location>
</feature>
<accession>A0A0A0B734</accession>
<evidence type="ECO:0000313" key="7">
    <source>
        <dbReference type="EMBL" id="KGM01619.1"/>
    </source>
</evidence>
<dbReference type="Pfam" id="PF02653">
    <property type="entry name" value="BPD_transp_2"/>
    <property type="match status" value="1"/>
</dbReference>
<dbReference type="RefSeq" id="WP_034631640.1">
    <property type="nucleotide sequence ID" value="NZ_AXNT01000093.1"/>
</dbReference>
<organism evidence="7 8">
    <name type="scientific">Cellulomonas cellasea DSM 20118</name>
    <dbReference type="NCBI Taxonomy" id="1408250"/>
    <lineage>
        <taxon>Bacteria</taxon>
        <taxon>Bacillati</taxon>
        <taxon>Actinomycetota</taxon>
        <taxon>Actinomycetes</taxon>
        <taxon>Micrococcales</taxon>
        <taxon>Cellulomonadaceae</taxon>
        <taxon>Cellulomonas</taxon>
    </lineage>
</organism>
<dbReference type="STRING" id="1408250.Q760_18290"/>
<feature type="transmembrane region" description="Helical" evidence="6">
    <location>
        <begin position="284"/>
        <end position="307"/>
    </location>
</feature>
<keyword evidence="4 6" id="KW-1133">Transmembrane helix</keyword>